<evidence type="ECO:0000313" key="5">
    <source>
        <dbReference type="Proteomes" id="UP000306416"/>
    </source>
</evidence>
<dbReference type="Gene3D" id="2.20.200.10">
    <property type="entry name" value="Outer membrane efflux proteins (OEP)"/>
    <property type="match status" value="1"/>
</dbReference>
<keyword evidence="2" id="KW-0449">Lipoprotein</keyword>
<keyword evidence="5" id="KW-1185">Reference proteome</keyword>
<evidence type="ECO:0000256" key="3">
    <source>
        <dbReference type="SAM" id="MobiDB-lite"/>
    </source>
</evidence>
<evidence type="ECO:0000313" key="4">
    <source>
        <dbReference type="EMBL" id="TGU72987.1"/>
    </source>
</evidence>
<keyword evidence="2" id="KW-0564">Palmitate</keyword>
<dbReference type="Gene3D" id="1.20.1600.10">
    <property type="entry name" value="Outer membrane efflux proteins (OEP)"/>
    <property type="match status" value="1"/>
</dbReference>
<reference evidence="4 5" key="1">
    <citation type="submission" date="2019-04" db="EMBL/GenBank/DDBJ databases">
        <title>Geobacter oryzae sp. nov., ferric-reducing bacteria isolated from paddy soil.</title>
        <authorList>
            <person name="Xu Z."/>
            <person name="Masuda Y."/>
            <person name="Itoh H."/>
            <person name="Senoo K."/>
        </authorList>
    </citation>
    <scope>NUCLEOTIDE SEQUENCE [LARGE SCALE GENOMIC DNA]</scope>
    <source>
        <strain evidence="4 5">Red111</strain>
    </source>
</reference>
<dbReference type="Pfam" id="PF02321">
    <property type="entry name" value="OEP"/>
    <property type="match status" value="2"/>
</dbReference>
<organism evidence="4 5">
    <name type="scientific">Geomonas terrae</name>
    <dbReference type="NCBI Taxonomy" id="2562681"/>
    <lineage>
        <taxon>Bacteria</taxon>
        <taxon>Pseudomonadati</taxon>
        <taxon>Thermodesulfobacteriota</taxon>
        <taxon>Desulfuromonadia</taxon>
        <taxon>Geobacterales</taxon>
        <taxon>Geobacteraceae</taxon>
        <taxon>Geomonas</taxon>
    </lineage>
</organism>
<comment type="subcellular location">
    <subcellularLocation>
        <location evidence="2">Cell membrane</location>
        <topology evidence="2">Lipid-anchor</topology>
    </subcellularLocation>
</comment>
<dbReference type="Proteomes" id="UP000306416">
    <property type="component" value="Unassembled WGS sequence"/>
</dbReference>
<keyword evidence="2" id="KW-0812">Transmembrane</keyword>
<accession>A0A4S1CHC3</accession>
<feature type="region of interest" description="Disordered" evidence="3">
    <location>
        <begin position="464"/>
        <end position="486"/>
    </location>
</feature>
<evidence type="ECO:0000256" key="1">
    <source>
        <dbReference type="ARBA" id="ARBA00007613"/>
    </source>
</evidence>
<feature type="signal peptide" evidence="2">
    <location>
        <begin position="1"/>
        <end position="20"/>
    </location>
</feature>
<dbReference type="PANTHER" id="PTHR30203:SF32">
    <property type="entry name" value="CATION EFFLUX SYSTEM PROTEIN CUSC"/>
    <property type="match status" value="1"/>
</dbReference>
<dbReference type="NCBIfam" id="TIGR01845">
    <property type="entry name" value="outer_NodT"/>
    <property type="match status" value="1"/>
</dbReference>
<comment type="caution">
    <text evidence="4">The sequence shown here is derived from an EMBL/GenBank/DDBJ whole genome shotgun (WGS) entry which is preliminary data.</text>
</comment>
<dbReference type="PANTHER" id="PTHR30203">
    <property type="entry name" value="OUTER MEMBRANE CATION EFFLUX PROTEIN"/>
    <property type="match status" value="1"/>
</dbReference>
<name>A0A4S1CHC3_9BACT</name>
<dbReference type="GO" id="GO:0015562">
    <property type="term" value="F:efflux transmembrane transporter activity"/>
    <property type="evidence" value="ECO:0007669"/>
    <property type="project" value="InterPro"/>
</dbReference>
<dbReference type="PROSITE" id="PS51257">
    <property type="entry name" value="PROKAR_LIPOPROTEIN"/>
    <property type="match status" value="1"/>
</dbReference>
<dbReference type="EMBL" id="SRSC01000002">
    <property type="protein sequence ID" value="TGU72987.1"/>
    <property type="molecule type" value="Genomic_DNA"/>
</dbReference>
<keyword evidence="2" id="KW-0472">Membrane</keyword>
<comment type="similarity">
    <text evidence="1 2">Belongs to the outer membrane factor (OMF) (TC 1.B.17) family.</text>
</comment>
<dbReference type="RefSeq" id="WP_135870453.1">
    <property type="nucleotide sequence ID" value="NZ_SRSC01000002.1"/>
</dbReference>
<sequence length="486" mass="52285">MHLRRLFFTLAAIVTAAALAGCSLKPAYQRPALPVPQQYPGVSDRGAAAGAPASWNVFFTDPELKRLLFLAHGNNRDLRVARAKVEEARALYGIRRADLLPAITAGAGYERSRTPADLSVTGGAMITDVFSAGLFLAAWELDFWGRLRSLKEGALEAYLATDEARRAVQVSLTAQVAQSYLQERELAERVSLAEATIASREESWRIARRRYEVGSASKLDAVQAETLLNQARAELSVLKRLRDLNLNALGLLVGREVHLDPLPLSTVEERFLAEIPPGLPSELLLYRPDVIAAEHELKSANAAIGAARAAFFPAIALTGNFGTASSALSGLFASGSGAWSFAPAISVPIFQGGRNVANLELARAREVEAVAQYERVVQRAFREVSDALTQRRWLAEQVQAQRATLTAQTERTRLARLRYDTGAAPYLEVLDAERDRFAAQQALVQTRRAILAAGVDLYAALGGGGGEGDEGDPGAASATGGKEAMP</sequence>
<gene>
    <name evidence="4" type="ORF">E4633_10685</name>
</gene>
<proteinExistence type="inferred from homology"/>
<keyword evidence="2" id="KW-0732">Signal</keyword>
<keyword evidence="2" id="KW-1134">Transmembrane beta strand</keyword>
<dbReference type="AlphaFoldDB" id="A0A4S1CHC3"/>
<evidence type="ECO:0000256" key="2">
    <source>
        <dbReference type="RuleBase" id="RU362097"/>
    </source>
</evidence>
<dbReference type="SUPFAM" id="SSF56954">
    <property type="entry name" value="Outer membrane efflux proteins (OEP)"/>
    <property type="match status" value="1"/>
</dbReference>
<feature type="chain" id="PRO_5021039332" evidence="2">
    <location>
        <begin position="21"/>
        <end position="486"/>
    </location>
</feature>
<dbReference type="InterPro" id="IPR003423">
    <property type="entry name" value="OMP_efflux"/>
</dbReference>
<protein>
    <submittedName>
        <fullName evidence="4">Efflux transporter outer membrane subunit</fullName>
    </submittedName>
</protein>
<dbReference type="InterPro" id="IPR010131">
    <property type="entry name" value="MdtP/NodT-like"/>
</dbReference>
<dbReference type="GO" id="GO:0005886">
    <property type="term" value="C:plasma membrane"/>
    <property type="evidence" value="ECO:0007669"/>
    <property type="project" value="UniProtKB-SubCell"/>
</dbReference>